<evidence type="ECO:0000313" key="6">
    <source>
        <dbReference type="Proteomes" id="UP000094094"/>
    </source>
</evidence>
<proteinExistence type="inferred from homology"/>
<dbReference type="Gene3D" id="3.30.300.30">
    <property type="match status" value="1"/>
</dbReference>
<keyword evidence="6" id="KW-1185">Reference proteome</keyword>
<dbReference type="RefSeq" id="WP_069569643.1">
    <property type="nucleotide sequence ID" value="NZ_CP017157.1"/>
</dbReference>
<gene>
    <name evidence="5" type="ORF">SL103_15665</name>
</gene>
<dbReference type="GO" id="GO:0006631">
    <property type="term" value="P:fatty acid metabolic process"/>
    <property type="evidence" value="ECO:0007669"/>
    <property type="project" value="TreeGrafter"/>
</dbReference>
<dbReference type="PANTHER" id="PTHR43201">
    <property type="entry name" value="ACYL-COA SYNTHETASE"/>
    <property type="match status" value="1"/>
</dbReference>
<evidence type="ECO:0000256" key="2">
    <source>
        <dbReference type="ARBA" id="ARBA00022598"/>
    </source>
</evidence>
<dbReference type="CDD" id="cd04433">
    <property type="entry name" value="AFD_class_I"/>
    <property type="match status" value="1"/>
</dbReference>
<accession>A0A1D7VLA7</accession>
<name>A0A1D7VLA7_9ACTN</name>
<dbReference type="AlphaFoldDB" id="A0A1D7VLA7"/>
<dbReference type="GO" id="GO:0031956">
    <property type="term" value="F:medium-chain fatty acid-CoA ligase activity"/>
    <property type="evidence" value="ECO:0007669"/>
    <property type="project" value="TreeGrafter"/>
</dbReference>
<dbReference type="EMBL" id="CP017157">
    <property type="protein sequence ID" value="AOP47512.1"/>
    <property type="molecule type" value="Genomic_DNA"/>
</dbReference>
<keyword evidence="2 5" id="KW-0436">Ligase</keyword>
<dbReference type="OrthoDB" id="3664166at2"/>
<reference evidence="5 6" key="1">
    <citation type="submission" date="2016-09" db="EMBL/GenBank/DDBJ databases">
        <title>Complete genome sequencing of Streptomyces lydicus 103 and metabolic pathways analysis of antibiotic biosynthesis.</title>
        <authorList>
            <person name="Jia N."/>
            <person name="Ding M.-Z."/>
            <person name="Gao F."/>
            <person name="Yuan Y.-J."/>
        </authorList>
    </citation>
    <scope>NUCLEOTIDE SEQUENCE [LARGE SCALE GENOMIC DNA]</scope>
    <source>
        <strain evidence="5 6">103</strain>
    </source>
</reference>
<sequence>MHATPDEDHRLAHRCTEREFTDRLPVHPTMPELLAHRADRDGSAPYLTFHGADDTATTLTYRDTLRLSRRLAAWASRELGARPGDVFALAPVNELRSVTAVFALLLAGCSILSLNPADPAGRITQQAEALGAKALLRAPDAATDATVPWRTLPDPRELPAADDDWTGPDLDPGADALYFGTSGSTAASKLVAQSHYNGAVNAEALRRHHGLGPGDRFLGCLPVHHVNGMHFTLFGTLAAGAHGILLTGFDPFGYPRVLNGYRPRIASVVPSILETLLQTWRSPQFPPEFAYFVSAAAPLSRSTARAVHERWGVRILQGYGLTETTNFSTTMPRGLSDAAYRALMLDGDIPSVGTALYGNEVAVLRPDGQRAEPGERGEVCMRGHNVMSRYQGNPEATAEAFADGWFHSQDLGYEVVEPETGLRFVVLTGRAKNIAKVRGETVSLEEMERALKSLPAVRDAACDTAPDRFLGEVVVAAVATADCTTDAALLEHLGRFFDPAVLPARFVRMPSIPRTATGKVLRPRLRELLAATDRALPGTGPQS</sequence>
<protein>
    <submittedName>
        <fullName evidence="5">Acyl--CoA ligase</fullName>
    </submittedName>
</protein>
<dbReference type="Pfam" id="PF00501">
    <property type="entry name" value="AMP-binding"/>
    <property type="match status" value="1"/>
</dbReference>
<organism evidence="5 6">
    <name type="scientific">Streptomyces lydicus</name>
    <dbReference type="NCBI Taxonomy" id="47763"/>
    <lineage>
        <taxon>Bacteria</taxon>
        <taxon>Bacillati</taxon>
        <taxon>Actinomycetota</taxon>
        <taxon>Actinomycetes</taxon>
        <taxon>Kitasatosporales</taxon>
        <taxon>Streptomycetaceae</taxon>
        <taxon>Streptomyces</taxon>
    </lineage>
</organism>
<dbReference type="InterPro" id="IPR025110">
    <property type="entry name" value="AMP-bd_C"/>
</dbReference>
<evidence type="ECO:0000256" key="1">
    <source>
        <dbReference type="ARBA" id="ARBA00006432"/>
    </source>
</evidence>
<dbReference type="PANTHER" id="PTHR43201:SF5">
    <property type="entry name" value="MEDIUM-CHAIN ACYL-COA LIGASE ACSF2, MITOCHONDRIAL"/>
    <property type="match status" value="1"/>
</dbReference>
<dbReference type="KEGG" id="slc:SL103_15665"/>
<dbReference type="SUPFAM" id="SSF56801">
    <property type="entry name" value="Acetyl-CoA synthetase-like"/>
    <property type="match status" value="1"/>
</dbReference>
<dbReference type="InterPro" id="IPR042099">
    <property type="entry name" value="ANL_N_sf"/>
</dbReference>
<evidence type="ECO:0000313" key="5">
    <source>
        <dbReference type="EMBL" id="AOP47512.1"/>
    </source>
</evidence>
<dbReference type="Proteomes" id="UP000094094">
    <property type="component" value="Chromosome"/>
</dbReference>
<evidence type="ECO:0000259" key="3">
    <source>
        <dbReference type="Pfam" id="PF00501"/>
    </source>
</evidence>
<feature type="domain" description="AMP-binding enzyme C-terminal" evidence="4">
    <location>
        <begin position="446"/>
        <end position="519"/>
    </location>
</feature>
<feature type="domain" description="AMP-dependent synthetase/ligase" evidence="3">
    <location>
        <begin position="35"/>
        <end position="390"/>
    </location>
</feature>
<dbReference type="InterPro" id="IPR000873">
    <property type="entry name" value="AMP-dep_synth/lig_dom"/>
</dbReference>
<dbReference type="Gene3D" id="3.40.50.12780">
    <property type="entry name" value="N-terminal domain of ligase-like"/>
    <property type="match status" value="1"/>
</dbReference>
<comment type="similarity">
    <text evidence="1">Belongs to the ATP-dependent AMP-binding enzyme family.</text>
</comment>
<dbReference type="Pfam" id="PF13193">
    <property type="entry name" value="AMP-binding_C"/>
    <property type="match status" value="1"/>
</dbReference>
<dbReference type="InterPro" id="IPR045851">
    <property type="entry name" value="AMP-bd_C_sf"/>
</dbReference>
<evidence type="ECO:0000259" key="4">
    <source>
        <dbReference type="Pfam" id="PF13193"/>
    </source>
</evidence>